<protein>
    <submittedName>
        <fullName evidence="1">Uncharacterized protein</fullName>
    </submittedName>
</protein>
<accession>A0A803QGU1</accession>
<dbReference type="EnsemblPlants" id="evm.model.09.617">
    <property type="protein sequence ID" value="cds.evm.model.09.617"/>
    <property type="gene ID" value="evm.TU.09.617"/>
</dbReference>
<evidence type="ECO:0000313" key="2">
    <source>
        <dbReference type="Proteomes" id="UP000596661"/>
    </source>
</evidence>
<keyword evidence="2" id="KW-1185">Reference proteome</keyword>
<evidence type="ECO:0000313" key="1">
    <source>
        <dbReference type="EnsemblPlants" id="cds.evm.model.09.617"/>
    </source>
</evidence>
<organism evidence="1 2">
    <name type="scientific">Cannabis sativa</name>
    <name type="common">Hemp</name>
    <name type="synonym">Marijuana</name>
    <dbReference type="NCBI Taxonomy" id="3483"/>
    <lineage>
        <taxon>Eukaryota</taxon>
        <taxon>Viridiplantae</taxon>
        <taxon>Streptophyta</taxon>
        <taxon>Embryophyta</taxon>
        <taxon>Tracheophyta</taxon>
        <taxon>Spermatophyta</taxon>
        <taxon>Magnoliopsida</taxon>
        <taxon>eudicotyledons</taxon>
        <taxon>Gunneridae</taxon>
        <taxon>Pentapetalae</taxon>
        <taxon>rosids</taxon>
        <taxon>fabids</taxon>
        <taxon>Rosales</taxon>
        <taxon>Cannabaceae</taxon>
        <taxon>Cannabis</taxon>
    </lineage>
</organism>
<reference evidence="1" key="2">
    <citation type="submission" date="2021-03" db="UniProtKB">
        <authorList>
            <consortium name="EnsemblPlants"/>
        </authorList>
    </citation>
    <scope>IDENTIFICATION</scope>
</reference>
<dbReference type="Gramene" id="evm.model.09.617">
    <property type="protein sequence ID" value="cds.evm.model.09.617"/>
    <property type="gene ID" value="evm.TU.09.617"/>
</dbReference>
<name>A0A803QGU1_CANSA</name>
<dbReference type="AlphaFoldDB" id="A0A803QGU1"/>
<sequence length="85" mass="9347">MCFNSRISRTCAIEMAIVLGVPVVDYPEKYLGLPCYTRDLTLFNQALLGKQAVRDYSALDSLVAKFTSLLMAGVIIRDTNGAVML</sequence>
<proteinExistence type="predicted"/>
<dbReference type="Proteomes" id="UP000596661">
    <property type="component" value="Chromosome 9"/>
</dbReference>
<dbReference type="EMBL" id="UZAU01000728">
    <property type="status" value="NOT_ANNOTATED_CDS"/>
    <property type="molecule type" value="Genomic_DNA"/>
</dbReference>
<reference evidence="1" key="1">
    <citation type="submission" date="2018-11" db="EMBL/GenBank/DDBJ databases">
        <authorList>
            <person name="Grassa J C."/>
        </authorList>
    </citation>
    <scope>NUCLEOTIDE SEQUENCE [LARGE SCALE GENOMIC DNA]</scope>
</reference>